<feature type="compositionally biased region" description="Basic and acidic residues" evidence="1">
    <location>
        <begin position="12"/>
        <end position="32"/>
    </location>
</feature>
<reference evidence="3 4" key="1">
    <citation type="submission" date="2018-07" db="EMBL/GenBank/DDBJ databases">
        <title>Dyella solisilvae sp. nov., isolated from the pine and broad-leaved mixed forest soil.</title>
        <authorList>
            <person name="Gao Z."/>
            <person name="Qiu L."/>
        </authorList>
    </citation>
    <scope>NUCLEOTIDE SEQUENCE [LARGE SCALE GENOMIC DNA]</scope>
    <source>
        <strain evidence="3 4">DHG54</strain>
    </source>
</reference>
<dbReference type="AlphaFoldDB" id="A0A370KBC8"/>
<dbReference type="Pfam" id="PF07963">
    <property type="entry name" value="N_methyl"/>
    <property type="match status" value="1"/>
</dbReference>
<keyword evidence="2" id="KW-0812">Transmembrane</keyword>
<keyword evidence="2" id="KW-0472">Membrane</keyword>
<name>A0A370KBC8_9GAMM</name>
<evidence type="ECO:0000256" key="2">
    <source>
        <dbReference type="SAM" id="Phobius"/>
    </source>
</evidence>
<feature type="region of interest" description="Disordered" evidence="1">
    <location>
        <begin position="331"/>
        <end position="351"/>
    </location>
</feature>
<organism evidence="3 4">
    <name type="scientific">Dyella solisilvae</name>
    <dbReference type="NCBI Taxonomy" id="1920168"/>
    <lineage>
        <taxon>Bacteria</taxon>
        <taxon>Pseudomonadati</taxon>
        <taxon>Pseudomonadota</taxon>
        <taxon>Gammaproteobacteria</taxon>
        <taxon>Lysobacterales</taxon>
        <taxon>Rhodanobacteraceae</taxon>
        <taxon>Dyella</taxon>
    </lineage>
</organism>
<keyword evidence="2" id="KW-1133">Transmembrane helix</keyword>
<keyword evidence="4" id="KW-1185">Reference proteome</keyword>
<dbReference type="PROSITE" id="PS00409">
    <property type="entry name" value="PROKAR_NTER_METHYL"/>
    <property type="match status" value="1"/>
</dbReference>
<dbReference type="Proteomes" id="UP000254711">
    <property type="component" value="Unassembled WGS sequence"/>
</dbReference>
<dbReference type="GO" id="GO:0043683">
    <property type="term" value="P:type IV pilus assembly"/>
    <property type="evidence" value="ECO:0007669"/>
    <property type="project" value="InterPro"/>
</dbReference>
<feature type="region of interest" description="Disordered" evidence="1">
    <location>
        <begin position="1"/>
        <end position="36"/>
    </location>
</feature>
<sequence length="518" mass="54999">MHSGAIGRARPVHVEPDAHEPAAGRHGFDQLHRRGRDGLQPVRPAWGEAALWRQLRNDHQLVRTTCGRRQPQRRGAADLRVGVPAMMRATASRPQSGVTLIELMVAMVLGLLVASGIVTVFLSTSSSNRAQNQLAVLQEEGRFAMATLTRDLRLANGHYCTNSGGVANQTSSGLLLDSLRAPKVYANDLMSALNDVSTPWGSSPYPAKPDSPYYLPSFLSMRGYDCDDKACTPALPNTIPAQGKAVGNRVIGSSVLTVRHLDTSRGWALGGSSSVNTAADGTVSSITLSPNKDTEPAISTFKPGHLALLANCSSAEIFAVDGPNAAGQLSPAAVGTDSANNTGKPVAQQPQSAPRLFDFNTDYQTVTYYLRVVDAGDGQTTGALVRRANGVETEVVHGVERLDFLYGVEDGNGNTGFLTAQQIDSGANCPPSVPIKLGSDPGCLWRAIKSIEVRILMSGQQRLPSLNSTVIAYSYASDGGGQVAAPADHTITPAQQGFADQMLRREFSAMVALRNYNP</sequence>
<comment type="caution">
    <text evidence="3">The sequence shown here is derived from an EMBL/GenBank/DDBJ whole genome shotgun (WGS) entry which is preliminary data.</text>
</comment>
<evidence type="ECO:0000313" key="4">
    <source>
        <dbReference type="Proteomes" id="UP000254711"/>
    </source>
</evidence>
<feature type="compositionally biased region" description="Polar residues" evidence="1">
    <location>
        <begin position="337"/>
        <end position="351"/>
    </location>
</feature>
<protein>
    <submittedName>
        <fullName evidence="3">Prepilin-type N-terminal cleavage/methylation domain-containing protein</fullName>
    </submittedName>
</protein>
<dbReference type="InterPro" id="IPR012902">
    <property type="entry name" value="N_methyl_site"/>
</dbReference>
<accession>A0A370KBC8</accession>
<proteinExistence type="predicted"/>
<dbReference type="InterPro" id="IPR032092">
    <property type="entry name" value="PilW"/>
</dbReference>
<dbReference type="NCBIfam" id="TIGR02532">
    <property type="entry name" value="IV_pilin_GFxxxE"/>
    <property type="match status" value="1"/>
</dbReference>
<evidence type="ECO:0000313" key="3">
    <source>
        <dbReference type="EMBL" id="RDI99757.1"/>
    </source>
</evidence>
<gene>
    <name evidence="3" type="ORF">DVT68_02635</name>
</gene>
<feature type="transmembrane region" description="Helical" evidence="2">
    <location>
        <begin position="97"/>
        <end position="122"/>
    </location>
</feature>
<dbReference type="Pfam" id="PF16074">
    <property type="entry name" value="PilW"/>
    <property type="match status" value="1"/>
</dbReference>
<dbReference type="EMBL" id="QQSY01000001">
    <property type="protein sequence ID" value="RDI99757.1"/>
    <property type="molecule type" value="Genomic_DNA"/>
</dbReference>
<evidence type="ECO:0000256" key="1">
    <source>
        <dbReference type="SAM" id="MobiDB-lite"/>
    </source>
</evidence>